<sequence length="102" mass="11618">MKKMLFLPRRDKCVYPVHATDYSSSRSIKILRKFVRVIIMPIHLHSRSCPPRSADHVPRGANSKATPVPQFGTFCIGFVVMEIEHTLNNSHNMNNTPLTNCI</sequence>
<dbReference type="Proteomes" id="UP000499080">
    <property type="component" value="Unassembled WGS sequence"/>
</dbReference>
<evidence type="ECO:0000313" key="2">
    <source>
        <dbReference type="Proteomes" id="UP000499080"/>
    </source>
</evidence>
<dbReference type="AlphaFoldDB" id="A0A4Y2G9T6"/>
<accession>A0A4Y2G9T6</accession>
<gene>
    <name evidence="1" type="ORF">AVEN_142604_1</name>
</gene>
<evidence type="ECO:0000313" key="1">
    <source>
        <dbReference type="EMBL" id="GBM49465.1"/>
    </source>
</evidence>
<name>A0A4Y2G9T6_ARAVE</name>
<dbReference type="EMBL" id="BGPR01001258">
    <property type="protein sequence ID" value="GBM49465.1"/>
    <property type="molecule type" value="Genomic_DNA"/>
</dbReference>
<reference evidence="1 2" key="1">
    <citation type="journal article" date="2019" name="Sci. Rep.">
        <title>Orb-weaving spider Araneus ventricosus genome elucidates the spidroin gene catalogue.</title>
        <authorList>
            <person name="Kono N."/>
            <person name="Nakamura H."/>
            <person name="Ohtoshi R."/>
            <person name="Moran D.A.P."/>
            <person name="Shinohara A."/>
            <person name="Yoshida Y."/>
            <person name="Fujiwara M."/>
            <person name="Mori M."/>
            <person name="Tomita M."/>
            <person name="Arakawa K."/>
        </authorList>
    </citation>
    <scope>NUCLEOTIDE SEQUENCE [LARGE SCALE GENOMIC DNA]</scope>
</reference>
<keyword evidence="2" id="KW-1185">Reference proteome</keyword>
<organism evidence="1 2">
    <name type="scientific">Araneus ventricosus</name>
    <name type="common">Orbweaver spider</name>
    <name type="synonym">Epeira ventricosa</name>
    <dbReference type="NCBI Taxonomy" id="182803"/>
    <lineage>
        <taxon>Eukaryota</taxon>
        <taxon>Metazoa</taxon>
        <taxon>Ecdysozoa</taxon>
        <taxon>Arthropoda</taxon>
        <taxon>Chelicerata</taxon>
        <taxon>Arachnida</taxon>
        <taxon>Araneae</taxon>
        <taxon>Araneomorphae</taxon>
        <taxon>Entelegynae</taxon>
        <taxon>Araneoidea</taxon>
        <taxon>Araneidae</taxon>
        <taxon>Araneus</taxon>
    </lineage>
</organism>
<comment type="caution">
    <text evidence="1">The sequence shown here is derived from an EMBL/GenBank/DDBJ whole genome shotgun (WGS) entry which is preliminary data.</text>
</comment>
<proteinExistence type="predicted"/>
<protein>
    <submittedName>
        <fullName evidence="1">Uncharacterized protein</fullName>
    </submittedName>
</protein>